<dbReference type="GO" id="GO:0006081">
    <property type="term" value="P:aldehyde metabolic process"/>
    <property type="evidence" value="ECO:0007669"/>
    <property type="project" value="InterPro"/>
</dbReference>
<dbReference type="OMA" id="PMPIAAW"/>
<dbReference type="Gene3D" id="3.40.309.10">
    <property type="entry name" value="Aldehyde Dehydrogenase, Chain A, domain 2"/>
    <property type="match status" value="1"/>
</dbReference>
<feature type="active site" evidence="5">
    <location>
        <position position="310"/>
    </location>
</feature>
<gene>
    <name evidence="9" type="ORF">Vbra_21189</name>
</gene>
<dbReference type="InParanoid" id="A0A0G4F3X5"/>
<evidence type="ECO:0000256" key="5">
    <source>
        <dbReference type="PIRSR" id="PIRSR036492-1"/>
    </source>
</evidence>
<dbReference type="FunFam" id="3.40.605.10:FF:000026">
    <property type="entry name" value="Aldehyde dehydrogenase, putative"/>
    <property type="match status" value="1"/>
</dbReference>
<dbReference type="InterPro" id="IPR015590">
    <property type="entry name" value="Aldehyde_DH_dom"/>
</dbReference>
<dbReference type="Proteomes" id="UP000041254">
    <property type="component" value="Unassembled WGS sequence"/>
</dbReference>
<proteinExistence type="inferred from homology"/>
<comment type="similarity">
    <text evidence="1 4 7">Belongs to the aldehyde dehydrogenase family.</text>
</comment>
<dbReference type="FunFam" id="3.40.605.10:FF:000007">
    <property type="entry name" value="NAD/NADP-dependent betaine aldehyde dehydrogenase"/>
    <property type="match status" value="1"/>
</dbReference>
<dbReference type="FunFam" id="3.40.309.10:FF:000012">
    <property type="entry name" value="Betaine aldehyde dehydrogenase"/>
    <property type="match status" value="1"/>
</dbReference>
<protein>
    <recommendedName>
        <fullName evidence="4">Aldehyde dehydrogenase</fullName>
    </recommendedName>
</protein>
<evidence type="ECO:0000259" key="8">
    <source>
        <dbReference type="Pfam" id="PF00171"/>
    </source>
</evidence>
<evidence type="ECO:0000256" key="2">
    <source>
        <dbReference type="ARBA" id="ARBA00023002"/>
    </source>
</evidence>
<dbReference type="PANTHER" id="PTHR43860">
    <property type="entry name" value="BETAINE ALDEHYDE DEHYDROGENASE"/>
    <property type="match status" value="1"/>
</dbReference>
<dbReference type="InterPro" id="IPR016162">
    <property type="entry name" value="Ald_DH_N"/>
</dbReference>
<evidence type="ECO:0000256" key="7">
    <source>
        <dbReference type="RuleBase" id="RU003345"/>
    </source>
</evidence>
<dbReference type="PROSITE" id="PS00687">
    <property type="entry name" value="ALDEHYDE_DEHYDR_GLU"/>
    <property type="match status" value="1"/>
</dbReference>
<reference evidence="9 10" key="1">
    <citation type="submission" date="2014-11" db="EMBL/GenBank/DDBJ databases">
        <authorList>
            <person name="Zhu J."/>
            <person name="Qi W."/>
            <person name="Song R."/>
        </authorList>
    </citation>
    <scope>NUCLEOTIDE SEQUENCE [LARGE SCALE GENOMIC DNA]</scope>
</reference>
<evidence type="ECO:0000256" key="3">
    <source>
        <dbReference type="ARBA" id="ARBA00023027"/>
    </source>
</evidence>
<dbReference type="AlphaFoldDB" id="A0A0G4F3X5"/>
<dbReference type="PIRSF" id="PIRSF036492">
    <property type="entry name" value="ALDH"/>
    <property type="match status" value="1"/>
</dbReference>
<feature type="domain" description="Aldehyde dehydrogenase" evidence="8">
    <location>
        <begin position="44"/>
        <end position="503"/>
    </location>
</feature>
<dbReference type="VEuPathDB" id="CryptoDB:Vbra_21189"/>
<evidence type="ECO:0000256" key="1">
    <source>
        <dbReference type="ARBA" id="ARBA00009986"/>
    </source>
</evidence>
<evidence type="ECO:0000313" key="10">
    <source>
        <dbReference type="Proteomes" id="UP000041254"/>
    </source>
</evidence>
<dbReference type="STRING" id="1169540.A0A0G4F3X5"/>
<name>A0A0G4F3X5_VITBC</name>
<dbReference type="InterPro" id="IPR016161">
    <property type="entry name" value="Ald_DH/histidinol_DH"/>
</dbReference>
<dbReference type="InterPro" id="IPR012394">
    <property type="entry name" value="Aldehyde_DH_NAD(P)"/>
</dbReference>
<keyword evidence="2 4" id="KW-0560">Oxidoreductase</keyword>
<sequence length="518" mass="56263">MQRSSGMKVPALPRLLQSMPYTPLVLQGKCLFYGGQFHPSLGTDTFNTHDPATADLMATLPKASKEDVDAAVKCAHRAKASWAATPGSQRAEYLDRIAKLVEDNVQKLAAIESWDCGKPMRESVVDMETVASGLRYNATLARELEKSATHSVSIPSSDYEAHVIYEPIGVVGLITPWNYPLLMATQKIASALAAGCTCVLKPSEYASFTCVEFAALCNEAELPPGVFNVLTGLGPSTGAAIVAHPLVRKVSFTGSVATGRQIMKTAAEGLKPVHLELGGKSPMLVFDDVNLDAVVDWIMTGIFWGTGQVCSATSRLLVHESVYDKLLTKLKEAAAKLIVGPASDENVTVGPIISEQQYQKVLRFIEAAAAEGLTSVVGGDTQRPEGLQQGYFVKPTIYKDVPTQSRLWQEEIFGPVLCVRPFKTEEEGIEEANATEYGLAAAVMTRDPQRKDRVTSALEAGQVWQNCSQPVFQEQPFGGYKQSGFGRECGREGFMEYLQTKTVTSCAPDFYEKSFHTQ</sequence>
<evidence type="ECO:0000256" key="6">
    <source>
        <dbReference type="PROSITE-ProRule" id="PRU10007"/>
    </source>
</evidence>
<dbReference type="EMBL" id="CDMY01000369">
    <property type="protein sequence ID" value="CEM06709.1"/>
    <property type="molecule type" value="Genomic_DNA"/>
</dbReference>
<accession>A0A0G4F3X5</accession>
<dbReference type="InterPro" id="IPR016163">
    <property type="entry name" value="Ald_DH_C"/>
</dbReference>
<dbReference type="PANTHER" id="PTHR43860:SF2">
    <property type="entry name" value="BETAINE ALDEHYDE DEHYDROGENASE-RELATED"/>
    <property type="match status" value="1"/>
</dbReference>
<evidence type="ECO:0000313" key="9">
    <source>
        <dbReference type="EMBL" id="CEM06709.1"/>
    </source>
</evidence>
<feature type="active site" evidence="5 6">
    <location>
        <position position="276"/>
    </location>
</feature>
<dbReference type="Pfam" id="PF00171">
    <property type="entry name" value="Aldedh"/>
    <property type="match status" value="1"/>
</dbReference>
<keyword evidence="10" id="KW-1185">Reference proteome</keyword>
<dbReference type="GO" id="GO:0016620">
    <property type="term" value="F:oxidoreductase activity, acting on the aldehyde or oxo group of donors, NAD or NADP as acceptor"/>
    <property type="evidence" value="ECO:0007669"/>
    <property type="project" value="InterPro"/>
</dbReference>
<organism evidence="9 10">
    <name type="scientific">Vitrella brassicaformis (strain CCMP3155)</name>
    <dbReference type="NCBI Taxonomy" id="1169540"/>
    <lineage>
        <taxon>Eukaryota</taxon>
        <taxon>Sar</taxon>
        <taxon>Alveolata</taxon>
        <taxon>Colpodellida</taxon>
        <taxon>Vitrellaceae</taxon>
        <taxon>Vitrella</taxon>
    </lineage>
</organism>
<dbReference type="SUPFAM" id="SSF53720">
    <property type="entry name" value="ALDH-like"/>
    <property type="match status" value="1"/>
</dbReference>
<dbReference type="InterPro" id="IPR029510">
    <property type="entry name" value="Ald_DH_CS_GLU"/>
</dbReference>
<dbReference type="OrthoDB" id="310895at2759"/>
<dbReference type="PhylomeDB" id="A0A0G4F3X5"/>
<dbReference type="Gene3D" id="3.40.605.10">
    <property type="entry name" value="Aldehyde Dehydrogenase, Chain A, domain 1"/>
    <property type="match status" value="1"/>
</dbReference>
<evidence type="ECO:0000256" key="4">
    <source>
        <dbReference type="PIRNR" id="PIRNR036492"/>
    </source>
</evidence>
<keyword evidence="3" id="KW-0520">NAD</keyword>